<feature type="transmembrane region" description="Helical" evidence="1">
    <location>
        <begin position="39"/>
        <end position="64"/>
    </location>
</feature>
<evidence type="ECO:0000256" key="1">
    <source>
        <dbReference type="SAM" id="Phobius"/>
    </source>
</evidence>
<evidence type="ECO:0000313" key="3">
    <source>
        <dbReference type="Proteomes" id="UP000447434"/>
    </source>
</evidence>
<name>A0A6A4NCZ0_LUPAL</name>
<sequence length="80" mass="9018">MMLLSSGYPLIGGMRYKSSHDHISASYFVMNGTRKRTSFSFSFIILRVFLISCAHVGSSFISMFSKVYSHKSAKLDMANH</sequence>
<reference evidence="3" key="1">
    <citation type="journal article" date="2020" name="Nat. Commun.">
        <title>Genome sequence of the cluster root forming white lupin.</title>
        <authorList>
            <person name="Hufnagel B."/>
            <person name="Marques A."/>
            <person name="Soriano A."/>
            <person name="Marques L."/>
            <person name="Divol F."/>
            <person name="Doumas P."/>
            <person name="Sallet E."/>
            <person name="Mancinotti D."/>
            <person name="Carrere S."/>
            <person name="Marande W."/>
            <person name="Arribat S."/>
            <person name="Keller J."/>
            <person name="Huneau C."/>
            <person name="Blein T."/>
            <person name="Aime D."/>
            <person name="Laguerre M."/>
            <person name="Taylor J."/>
            <person name="Schubert V."/>
            <person name="Nelson M."/>
            <person name="Geu-Flores F."/>
            <person name="Crespi M."/>
            <person name="Gallardo-Guerrero K."/>
            <person name="Delaux P.-M."/>
            <person name="Salse J."/>
            <person name="Berges H."/>
            <person name="Guyot R."/>
            <person name="Gouzy J."/>
            <person name="Peret B."/>
        </authorList>
    </citation>
    <scope>NUCLEOTIDE SEQUENCE [LARGE SCALE GENOMIC DNA]</scope>
    <source>
        <strain evidence="3">cv. Amiga</strain>
    </source>
</reference>
<keyword evidence="1" id="KW-1133">Transmembrane helix</keyword>
<accession>A0A6A4NCZ0</accession>
<keyword evidence="1" id="KW-0812">Transmembrane</keyword>
<comment type="caution">
    <text evidence="2">The sequence shown here is derived from an EMBL/GenBank/DDBJ whole genome shotgun (WGS) entry which is preliminary data.</text>
</comment>
<evidence type="ECO:0000313" key="2">
    <source>
        <dbReference type="EMBL" id="KAE9587310.1"/>
    </source>
</evidence>
<dbReference type="Proteomes" id="UP000447434">
    <property type="component" value="Chromosome 23"/>
</dbReference>
<dbReference type="EMBL" id="WOCE01000023">
    <property type="protein sequence ID" value="KAE9587310.1"/>
    <property type="molecule type" value="Genomic_DNA"/>
</dbReference>
<keyword evidence="1" id="KW-0472">Membrane</keyword>
<protein>
    <submittedName>
        <fullName evidence="2">Uncharacterized protein</fullName>
    </submittedName>
</protein>
<gene>
    <name evidence="2" type="ORF">Lalb_Chr23g0272301</name>
</gene>
<proteinExistence type="predicted"/>
<keyword evidence="3" id="KW-1185">Reference proteome</keyword>
<organism evidence="2 3">
    <name type="scientific">Lupinus albus</name>
    <name type="common">White lupine</name>
    <name type="synonym">Lupinus termis</name>
    <dbReference type="NCBI Taxonomy" id="3870"/>
    <lineage>
        <taxon>Eukaryota</taxon>
        <taxon>Viridiplantae</taxon>
        <taxon>Streptophyta</taxon>
        <taxon>Embryophyta</taxon>
        <taxon>Tracheophyta</taxon>
        <taxon>Spermatophyta</taxon>
        <taxon>Magnoliopsida</taxon>
        <taxon>eudicotyledons</taxon>
        <taxon>Gunneridae</taxon>
        <taxon>Pentapetalae</taxon>
        <taxon>rosids</taxon>
        <taxon>fabids</taxon>
        <taxon>Fabales</taxon>
        <taxon>Fabaceae</taxon>
        <taxon>Papilionoideae</taxon>
        <taxon>50 kb inversion clade</taxon>
        <taxon>genistoids sensu lato</taxon>
        <taxon>core genistoids</taxon>
        <taxon>Genisteae</taxon>
        <taxon>Lupinus</taxon>
    </lineage>
</organism>
<dbReference type="AlphaFoldDB" id="A0A6A4NCZ0"/>